<dbReference type="PRINTS" id="PR00728">
    <property type="entry name" value="SIGNALPTASE"/>
</dbReference>
<evidence type="ECO:0000256" key="2">
    <source>
        <dbReference type="ARBA" id="ARBA00022692"/>
    </source>
</evidence>
<dbReference type="Pfam" id="PF10502">
    <property type="entry name" value="Peptidase_S26"/>
    <property type="match status" value="1"/>
</dbReference>
<keyword evidence="2 6" id="KW-0812">Transmembrane</keyword>
<name>A0A8J3SVX8_9ACTN</name>
<reference evidence="8" key="1">
    <citation type="submission" date="2021-01" db="EMBL/GenBank/DDBJ databases">
        <title>Whole genome shotgun sequence of Planobispora takensis NBRC 109077.</title>
        <authorList>
            <person name="Komaki H."/>
            <person name="Tamura T."/>
        </authorList>
    </citation>
    <scope>NUCLEOTIDE SEQUENCE</scope>
    <source>
        <strain evidence="8">NBRC 109077</strain>
    </source>
</reference>
<dbReference type="NCBIfam" id="TIGR02228">
    <property type="entry name" value="sigpep_I_arch"/>
    <property type="match status" value="1"/>
</dbReference>
<evidence type="ECO:0000256" key="6">
    <source>
        <dbReference type="SAM" id="Phobius"/>
    </source>
</evidence>
<dbReference type="InterPro" id="IPR036286">
    <property type="entry name" value="LexA/Signal_pep-like_sf"/>
</dbReference>
<dbReference type="Gene3D" id="2.10.109.10">
    <property type="entry name" value="Umud Fragment, subunit A"/>
    <property type="match status" value="1"/>
</dbReference>
<evidence type="ECO:0000256" key="5">
    <source>
        <dbReference type="NCBIfam" id="TIGR02228"/>
    </source>
</evidence>
<keyword evidence="3 6" id="KW-1133">Transmembrane helix</keyword>
<dbReference type="GO" id="GO:0004252">
    <property type="term" value="F:serine-type endopeptidase activity"/>
    <property type="evidence" value="ECO:0007669"/>
    <property type="project" value="UniProtKB-UniRule"/>
</dbReference>
<dbReference type="EMBL" id="BOOK01000010">
    <property type="protein sequence ID" value="GIH99760.1"/>
    <property type="molecule type" value="Genomic_DNA"/>
</dbReference>
<dbReference type="GO" id="GO:0006465">
    <property type="term" value="P:signal peptide processing"/>
    <property type="evidence" value="ECO:0007669"/>
    <property type="project" value="UniProtKB-UniRule"/>
</dbReference>
<dbReference type="InterPro" id="IPR019533">
    <property type="entry name" value="Peptidase_S26"/>
</dbReference>
<comment type="subcellular location">
    <subcellularLocation>
        <location evidence="1">Membrane</location>
    </subcellularLocation>
</comment>
<organism evidence="8 9">
    <name type="scientific">Planobispora takensis</name>
    <dbReference type="NCBI Taxonomy" id="1367882"/>
    <lineage>
        <taxon>Bacteria</taxon>
        <taxon>Bacillati</taxon>
        <taxon>Actinomycetota</taxon>
        <taxon>Actinomycetes</taxon>
        <taxon>Streptosporangiales</taxon>
        <taxon>Streptosporangiaceae</taxon>
        <taxon>Planobispora</taxon>
    </lineage>
</organism>
<dbReference type="GO" id="GO:0009003">
    <property type="term" value="F:signal peptidase activity"/>
    <property type="evidence" value="ECO:0007669"/>
    <property type="project" value="UniProtKB-EC"/>
</dbReference>
<dbReference type="EC" id="3.4.21.89" evidence="5"/>
<feature type="transmembrane region" description="Helical" evidence="6">
    <location>
        <begin position="46"/>
        <end position="65"/>
    </location>
</feature>
<protein>
    <recommendedName>
        <fullName evidence="5">Signal peptidase I</fullName>
        <ecNumber evidence="5">3.4.21.89</ecNumber>
    </recommendedName>
</protein>
<dbReference type="Proteomes" id="UP000634476">
    <property type="component" value="Unassembled WGS sequence"/>
</dbReference>
<dbReference type="PANTHER" id="PTHR10806">
    <property type="entry name" value="SIGNAL PEPTIDASE COMPLEX CATALYTIC SUBUNIT SEC11"/>
    <property type="match status" value="1"/>
</dbReference>
<keyword evidence="4 6" id="KW-0472">Membrane</keyword>
<comment type="caution">
    <text evidence="8">The sequence shown here is derived from an EMBL/GenBank/DDBJ whole genome shotgun (WGS) entry which is preliminary data.</text>
</comment>
<keyword evidence="9" id="KW-1185">Reference proteome</keyword>
<sequence>MGHRRPPDKNGEIVTTHAAFPATGRPDVRALVGAAWPAAALAVRTVRGVIVILMLASLVPMLFGWHSQVILSGSMTPKLHPGDVVLVQPADASAVRPGQIVLVDDPARPGTTLIHRVVALEPGGSLTTKGDANPGPDSTPVPASSVIGLPRLLIPYVGLPSLWLHEGALGKLALAALLALALASLPTPADDSRPGAFSRGRRRR</sequence>
<dbReference type="AlphaFoldDB" id="A0A8J3SVX8"/>
<dbReference type="CDD" id="cd06530">
    <property type="entry name" value="S26_SPase_I"/>
    <property type="match status" value="1"/>
</dbReference>
<proteinExistence type="predicted"/>
<gene>
    <name evidence="8" type="ORF">Pta02_17690</name>
</gene>
<dbReference type="PANTHER" id="PTHR10806:SF6">
    <property type="entry name" value="SIGNAL PEPTIDASE COMPLEX CATALYTIC SUBUNIT SEC11"/>
    <property type="match status" value="1"/>
</dbReference>
<evidence type="ECO:0000313" key="9">
    <source>
        <dbReference type="Proteomes" id="UP000634476"/>
    </source>
</evidence>
<dbReference type="GO" id="GO:0016020">
    <property type="term" value="C:membrane"/>
    <property type="evidence" value="ECO:0007669"/>
    <property type="project" value="UniProtKB-SubCell"/>
</dbReference>
<evidence type="ECO:0000259" key="7">
    <source>
        <dbReference type="Pfam" id="PF10502"/>
    </source>
</evidence>
<feature type="domain" description="Peptidase S26" evidence="7">
    <location>
        <begin position="49"/>
        <end position="127"/>
    </location>
</feature>
<dbReference type="SUPFAM" id="SSF51306">
    <property type="entry name" value="LexA/Signal peptidase"/>
    <property type="match status" value="1"/>
</dbReference>
<evidence type="ECO:0000256" key="1">
    <source>
        <dbReference type="ARBA" id="ARBA00004370"/>
    </source>
</evidence>
<evidence type="ECO:0000313" key="8">
    <source>
        <dbReference type="EMBL" id="GIH99760.1"/>
    </source>
</evidence>
<evidence type="ECO:0000256" key="3">
    <source>
        <dbReference type="ARBA" id="ARBA00022989"/>
    </source>
</evidence>
<accession>A0A8J3SVX8</accession>
<evidence type="ECO:0000256" key="4">
    <source>
        <dbReference type="ARBA" id="ARBA00023136"/>
    </source>
</evidence>
<dbReference type="InterPro" id="IPR001733">
    <property type="entry name" value="Peptidase_S26B"/>
</dbReference>